<dbReference type="AlphaFoldDB" id="A0A166AUY6"/>
<keyword evidence="3" id="KW-1185">Reference proteome</keyword>
<evidence type="ECO:0000256" key="1">
    <source>
        <dbReference type="SAM" id="MobiDB-lite"/>
    </source>
</evidence>
<evidence type="ECO:0000313" key="3">
    <source>
        <dbReference type="Proteomes" id="UP000076798"/>
    </source>
</evidence>
<evidence type="ECO:0000313" key="2">
    <source>
        <dbReference type="EMBL" id="KZT35705.1"/>
    </source>
</evidence>
<organism evidence="2 3">
    <name type="scientific">Sistotremastrum suecicum HHB10207 ss-3</name>
    <dbReference type="NCBI Taxonomy" id="1314776"/>
    <lineage>
        <taxon>Eukaryota</taxon>
        <taxon>Fungi</taxon>
        <taxon>Dikarya</taxon>
        <taxon>Basidiomycota</taxon>
        <taxon>Agaricomycotina</taxon>
        <taxon>Agaricomycetes</taxon>
        <taxon>Sistotremastrales</taxon>
        <taxon>Sistotremastraceae</taxon>
        <taxon>Sistotremastrum</taxon>
    </lineage>
</organism>
<accession>A0A166AUY6</accession>
<reference evidence="2 3" key="1">
    <citation type="journal article" date="2016" name="Mol. Biol. Evol.">
        <title>Comparative Genomics of Early-Diverging Mushroom-Forming Fungi Provides Insights into the Origins of Lignocellulose Decay Capabilities.</title>
        <authorList>
            <person name="Nagy L.G."/>
            <person name="Riley R."/>
            <person name="Tritt A."/>
            <person name="Adam C."/>
            <person name="Daum C."/>
            <person name="Floudas D."/>
            <person name="Sun H."/>
            <person name="Yadav J.S."/>
            <person name="Pangilinan J."/>
            <person name="Larsson K.H."/>
            <person name="Matsuura K."/>
            <person name="Barry K."/>
            <person name="Labutti K."/>
            <person name="Kuo R."/>
            <person name="Ohm R.A."/>
            <person name="Bhattacharya S.S."/>
            <person name="Shirouzu T."/>
            <person name="Yoshinaga Y."/>
            <person name="Martin F.M."/>
            <person name="Grigoriev I.V."/>
            <person name="Hibbett D.S."/>
        </authorList>
    </citation>
    <scope>NUCLEOTIDE SEQUENCE [LARGE SCALE GENOMIC DNA]</scope>
    <source>
        <strain evidence="2 3">HHB10207 ss-3</strain>
    </source>
</reference>
<dbReference type="EMBL" id="KV428130">
    <property type="protein sequence ID" value="KZT35705.1"/>
    <property type="molecule type" value="Genomic_DNA"/>
</dbReference>
<feature type="compositionally biased region" description="Polar residues" evidence="1">
    <location>
        <begin position="10"/>
        <end position="25"/>
    </location>
</feature>
<proteinExistence type="predicted"/>
<feature type="non-terminal residue" evidence="2">
    <location>
        <position position="168"/>
    </location>
</feature>
<name>A0A166AUY6_9AGAM</name>
<dbReference type="Proteomes" id="UP000076798">
    <property type="component" value="Unassembled WGS sequence"/>
</dbReference>
<gene>
    <name evidence="2" type="ORF">SISSUDRAFT_1008354</name>
</gene>
<sequence length="168" mass="18487">MEQSKPLDLSTESPDPSPHTPTSYESKFYYAGISPTPPSLIYRSSSLSRPFNAPTGPEAYRKLRELRPVSDHPIVQIWGDVGRKVVRVLEGRGVQWTSVDGVRFLGDEDVDEEDQQGLGGGRKLSPVIIWIGLAPSSTSTSTAHEISQSILSILASHDIPDVEVEFRE</sequence>
<dbReference type="OrthoDB" id="5424209at2759"/>
<feature type="region of interest" description="Disordered" evidence="1">
    <location>
        <begin position="1"/>
        <end position="25"/>
    </location>
</feature>
<protein>
    <submittedName>
        <fullName evidence="2">Uncharacterized protein</fullName>
    </submittedName>
</protein>
<dbReference type="STRING" id="1314776.A0A166AUY6"/>